<accession>A0AA40CXF8</accession>
<feature type="region of interest" description="Disordered" evidence="1">
    <location>
        <begin position="166"/>
        <end position="194"/>
    </location>
</feature>
<gene>
    <name evidence="2" type="ORF">QBC41DRAFT_332295</name>
</gene>
<protein>
    <submittedName>
        <fullName evidence="2">Uncharacterized protein</fullName>
    </submittedName>
</protein>
<feature type="compositionally biased region" description="Basic and acidic residues" evidence="1">
    <location>
        <begin position="185"/>
        <end position="194"/>
    </location>
</feature>
<comment type="caution">
    <text evidence="2">The sequence shown here is derived from an EMBL/GenBank/DDBJ whole genome shotgun (WGS) entry which is preliminary data.</text>
</comment>
<dbReference type="Proteomes" id="UP001174997">
    <property type="component" value="Unassembled WGS sequence"/>
</dbReference>
<evidence type="ECO:0000256" key="1">
    <source>
        <dbReference type="SAM" id="MobiDB-lite"/>
    </source>
</evidence>
<evidence type="ECO:0000313" key="2">
    <source>
        <dbReference type="EMBL" id="KAK0654172.1"/>
    </source>
</evidence>
<dbReference type="EMBL" id="JAULSY010000228">
    <property type="protein sequence ID" value="KAK0654172.1"/>
    <property type="molecule type" value="Genomic_DNA"/>
</dbReference>
<reference evidence="2" key="1">
    <citation type="submission" date="2023-06" db="EMBL/GenBank/DDBJ databases">
        <title>Genome-scale phylogeny and comparative genomics of the fungal order Sordariales.</title>
        <authorList>
            <consortium name="Lawrence Berkeley National Laboratory"/>
            <person name="Hensen N."/>
            <person name="Bonometti L."/>
            <person name="Westerberg I."/>
            <person name="Brannstrom I.O."/>
            <person name="Guillou S."/>
            <person name="Cros-Aarteil S."/>
            <person name="Calhoun S."/>
            <person name="Haridas S."/>
            <person name="Kuo A."/>
            <person name="Mondo S."/>
            <person name="Pangilinan J."/>
            <person name="Riley R."/>
            <person name="Labutti K."/>
            <person name="Andreopoulos B."/>
            <person name="Lipzen A."/>
            <person name="Chen C."/>
            <person name="Yanf M."/>
            <person name="Daum C."/>
            <person name="Ng V."/>
            <person name="Clum A."/>
            <person name="Steindorff A."/>
            <person name="Ohm R."/>
            <person name="Martin F."/>
            <person name="Silar P."/>
            <person name="Natvig D."/>
            <person name="Lalanne C."/>
            <person name="Gautier V."/>
            <person name="Ament-Velasquez S.L."/>
            <person name="Kruys A."/>
            <person name="Hutchinson M.I."/>
            <person name="Powell A.J."/>
            <person name="Barry K."/>
            <person name="Miller A.N."/>
            <person name="Grigoriev I.V."/>
            <person name="Debuchy R."/>
            <person name="Gladieux P."/>
            <person name="Thoren M.H."/>
            <person name="Johannesson H."/>
        </authorList>
    </citation>
    <scope>NUCLEOTIDE SEQUENCE</scope>
    <source>
        <strain evidence="2">CBS 307.81</strain>
    </source>
</reference>
<evidence type="ECO:0000313" key="3">
    <source>
        <dbReference type="Proteomes" id="UP001174997"/>
    </source>
</evidence>
<dbReference type="AlphaFoldDB" id="A0AA40CXF8"/>
<proteinExistence type="predicted"/>
<name>A0AA40CXF8_9PEZI</name>
<organism evidence="2 3">
    <name type="scientific">Cercophora samala</name>
    <dbReference type="NCBI Taxonomy" id="330535"/>
    <lineage>
        <taxon>Eukaryota</taxon>
        <taxon>Fungi</taxon>
        <taxon>Dikarya</taxon>
        <taxon>Ascomycota</taxon>
        <taxon>Pezizomycotina</taxon>
        <taxon>Sordariomycetes</taxon>
        <taxon>Sordariomycetidae</taxon>
        <taxon>Sordariales</taxon>
        <taxon>Lasiosphaeriaceae</taxon>
        <taxon>Cercophora</taxon>
    </lineage>
</organism>
<sequence>MPTDQELRVKLAKRIVESKHHHEPEMESPWGDAWRKYSEASAAGWRAPEIRMPVLISDTDPITSARDMEALLDLESPPPVMSGTLSSISNIWEAQEEPEDPSSGTSEVQVCMLLLEDVQVLKDLTEHDERSYVALMLPHTTEWQAPPKPDAKQTRRLLKVEKVLDQPNGNHADGSPRPLSVWHAGNHDRPGRWEPTRRRIPILISDAGPITSAKQLRSWLQGMEAKATTLEVVKRRRHIQESDDEAETNRVEVCLVTQRDMDKLSIVAVCRETTDEGVWLDGEICPLVIVKARKEEVE</sequence>
<keyword evidence="3" id="KW-1185">Reference proteome</keyword>